<dbReference type="PROSITE" id="PS50206">
    <property type="entry name" value="RHODANESE_3"/>
    <property type="match status" value="1"/>
</dbReference>
<dbReference type="GO" id="GO:0005739">
    <property type="term" value="C:mitochondrion"/>
    <property type="evidence" value="ECO:0007669"/>
    <property type="project" value="TreeGrafter"/>
</dbReference>
<dbReference type="PANTHER" id="PTHR44086">
    <property type="entry name" value="THIOSULFATE SULFURTRANSFERASE RDL2, MITOCHONDRIAL-RELATED"/>
    <property type="match status" value="1"/>
</dbReference>
<feature type="domain" description="Rhodanese" evidence="1">
    <location>
        <begin position="89"/>
        <end position="191"/>
    </location>
</feature>
<dbReference type="HOGENOM" id="CLU_089574_0_0_1"/>
<protein>
    <recommendedName>
        <fullName evidence="1">Rhodanese domain-containing protein</fullName>
    </recommendedName>
</protein>
<dbReference type="OrthoDB" id="566238at2759"/>
<dbReference type="EMBL" id="CDHN01000001">
    <property type="protein sequence ID" value="CEJ80313.1"/>
    <property type="molecule type" value="Genomic_DNA"/>
</dbReference>
<dbReference type="PANTHER" id="PTHR44086:SF10">
    <property type="entry name" value="THIOSULFATE SULFURTRANSFERASE_RHODANESE-LIKE DOMAIN-CONTAINING PROTEIN 3"/>
    <property type="match status" value="1"/>
</dbReference>
<dbReference type="SUPFAM" id="SSF52821">
    <property type="entry name" value="Rhodanese/Cell cycle control phosphatase"/>
    <property type="match status" value="1"/>
</dbReference>
<accession>A0A0A1SJF6</accession>
<reference evidence="2 3" key="1">
    <citation type="journal article" date="2015" name="Genome Announc.">
        <title>Draft Genome Sequence and Gene Annotation of the Entomopathogenic Fungus Verticillium hemipterigenum.</title>
        <authorList>
            <person name="Horn F."/>
            <person name="Habel A."/>
            <person name="Scharf D.H."/>
            <person name="Dworschak J."/>
            <person name="Brakhage A.A."/>
            <person name="Guthke R."/>
            <person name="Hertweck C."/>
            <person name="Linde J."/>
        </authorList>
    </citation>
    <scope>NUCLEOTIDE SEQUENCE [LARGE SCALE GENOMIC DNA]</scope>
</reference>
<proteinExistence type="predicted"/>
<evidence type="ECO:0000313" key="3">
    <source>
        <dbReference type="Proteomes" id="UP000039046"/>
    </source>
</evidence>
<evidence type="ECO:0000313" key="2">
    <source>
        <dbReference type="EMBL" id="CEJ80313.1"/>
    </source>
</evidence>
<dbReference type="STRING" id="1531966.A0A0A1SJF6"/>
<gene>
    <name evidence="2" type="ORF">VHEMI00503</name>
</gene>
<dbReference type="AlphaFoldDB" id="A0A0A1SJF6"/>
<dbReference type="CDD" id="cd01519">
    <property type="entry name" value="RHOD_HSP67B2"/>
    <property type="match status" value="1"/>
</dbReference>
<evidence type="ECO:0000259" key="1">
    <source>
        <dbReference type="PROSITE" id="PS50206"/>
    </source>
</evidence>
<organism evidence="2 3">
    <name type="scientific">[Torrubiella] hemipterigena</name>
    <dbReference type="NCBI Taxonomy" id="1531966"/>
    <lineage>
        <taxon>Eukaryota</taxon>
        <taxon>Fungi</taxon>
        <taxon>Dikarya</taxon>
        <taxon>Ascomycota</taxon>
        <taxon>Pezizomycotina</taxon>
        <taxon>Sordariomycetes</taxon>
        <taxon>Hypocreomycetidae</taxon>
        <taxon>Hypocreales</taxon>
        <taxon>Clavicipitaceae</taxon>
        <taxon>Clavicipitaceae incertae sedis</taxon>
        <taxon>'Torrubiella' clade</taxon>
    </lineage>
</organism>
<dbReference type="Proteomes" id="UP000039046">
    <property type="component" value="Unassembled WGS sequence"/>
</dbReference>
<dbReference type="SMART" id="SM00450">
    <property type="entry name" value="RHOD"/>
    <property type="match status" value="1"/>
</dbReference>
<dbReference type="GO" id="GO:0004792">
    <property type="term" value="F:thiosulfate-cyanide sulfurtransferase activity"/>
    <property type="evidence" value="ECO:0007669"/>
    <property type="project" value="TreeGrafter"/>
</dbReference>
<dbReference type="InterPro" id="IPR036873">
    <property type="entry name" value="Rhodanese-like_dom_sf"/>
</dbReference>
<keyword evidence="3" id="KW-1185">Reference proteome</keyword>
<dbReference type="Gene3D" id="3.40.250.10">
    <property type="entry name" value="Rhodanese-like domain"/>
    <property type="match status" value="1"/>
</dbReference>
<name>A0A0A1SJF6_9HYPO</name>
<dbReference type="Pfam" id="PF00581">
    <property type="entry name" value="Rhodanese"/>
    <property type="match status" value="1"/>
</dbReference>
<dbReference type="InterPro" id="IPR001763">
    <property type="entry name" value="Rhodanese-like_dom"/>
</dbReference>
<sequence length="202" mass="22367">MASRRLTSLCIDAATVTRFVARPASLSALSRFPHASTRVCRNGVSMSRVAQPKATPSQWYSTRSEENTVPGSKIWGFKEMKDQAENHETRTDIVLVDVREPAELIDTGKIPGAINIPITSAVQSFHVSDQDFEDMYGFERPGKDKTLVFYCKAGVRARSAAALAQHAGWNKIGEYPGSWLDWQEQNGPVEKLSSFSSSKKND</sequence>